<proteinExistence type="predicted"/>
<dbReference type="EMBL" id="CM001217">
    <property type="protein sequence ID" value="KEH41119.1"/>
    <property type="molecule type" value="Genomic_DNA"/>
</dbReference>
<feature type="region of interest" description="Disordered" evidence="1">
    <location>
        <begin position="1"/>
        <end position="68"/>
    </location>
</feature>
<reference evidence="2 4" key="1">
    <citation type="journal article" date="2011" name="Nature">
        <title>The Medicago genome provides insight into the evolution of rhizobial symbioses.</title>
        <authorList>
            <person name="Young N.D."/>
            <person name="Debelle F."/>
            <person name="Oldroyd G.E."/>
            <person name="Geurts R."/>
            <person name="Cannon S.B."/>
            <person name="Udvardi M.K."/>
            <person name="Benedito V.A."/>
            <person name="Mayer K.F."/>
            <person name="Gouzy J."/>
            <person name="Schoof H."/>
            <person name="Van de Peer Y."/>
            <person name="Proost S."/>
            <person name="Cook D.R."/>
            <person name="Meyers B.C."/>
            <person name="Spannagl M."/>
            <person name="Cheung F."/>
            <person name="De Mita S."/>
            <person name="Krishnakumar V."/>
            <person name="Gundlach H."/>
            <person name="Zhou S."/>
            <person name="Mudge J."/>
            <person name="Bharti A.K."/>
            <person name="Murray J.D."/>
            <person name="Naoumkina M.A."/>
            <person name="Rosen B."/>
            <person name="Silverstein K.A."/>
            <person name="Tang H."/>
            <person name="Rombauts S."/>
            <person name="Zhao P.X."/>
            <person name="Zhou P."/>
            <person name="Barbe V."/>
            <person name="Bardou P."/>
            <person name="Bechner M."/>
            <person name="Bellec A."/>
            <person name="Berger A."/>
            <person name="Berges H."/>
            <person name="Bidwell S."/>
            <person name="Bisseling T."/>
            <person name="Choisne N."/>
            <person name="Couloux A."/>
            <person name="Denny R."/>
            <person name="Deshpande S."/>
            <person name="Dai X."/>
            <person name="Doyle J.J."/>
            <person name="Dudez A.M."/>
            <person name="Farmer A.D."/>
            <person name="Fouteau S."/>
            <person name="Franken C."/>
            <person name="Gibelin C."/>
            <person name="Gish J."/>
            <person name="Goldstein S."/>
            <person name="Gonzalez A.J."/>
            <person name="Green P.J."/>
            <person name="Hallab A."/>
            <person name="Hartog M."/>
            <person name="Hua A."/>
            <person name="Humphray S.J."/>
            <person name="Jeong D.H."/>
            <person name="Jing Y."/>
            <person name="Jocker A."/>
            <person name="Kenton S.M."/>
            <person name="Kim D.J."/>
            <person name="Klee K."/>
            <person name="Lai H."/>
            <person name="Lang C."/>
            <person name="Lin S."/>
            <person name="Macmil S.L."/>
            <person name="Magdelenat G."/>
            <person name="Matthews L."/>
            <person name="McCorrison J."/>
            <person name="Monaghan E.L."/>
            <person name="Mun J.H."/>
            <person name="Najar F.Z."/>
            <person name="Nicholson C."/>
            <person name="Noirot C."/>
            <person name="O'Bleness M."/>
            <person name="Paule C.R."/>
            <person name="Poulain J."/>
            <person name="Prion F."/>
            <person name="Qin B."/>
            <person name="Qu C."/>
            <person name="Retzel E.F."/>
            <person name="Riddle C."/>
            <person name="Sallet E."/>
            <person name="Samain S."/>
            <person name="Samson N."/>
            <person name="Sanders I."/>
            <person name="Saurat O."/>
            <person name="Scarpelli C."/>
            <person name="Schiex T."/>
            <person name="Segurens B."/>
            <person name="Severin A.J."/>
            <person name="Sherrier D.J."/>
            <person name="Shi R."/>
            <person name="Sims S."/>
            <person name="Singer S.R."/>
            <person name="Sinharoy S."/>
            <person name="Sterck L."/>
            <person name="Viollet A."/>
            <person name="Wang B.B."/>
            <person name="Wang K."/>
            <person name="Wang M."/>
            <person name="Wang X."/>
            <person name="Warfsmann J."/>
            <person name="Weissenbach J."/>
            <person name="White D.D."/>
            <person name="White J.D."/>
            <person name="Wiley G.B."/>
            <person name="Wincker P."/>
            <person name="Xing Y."/>
            <person name="Yang L."/>
            <person name="Yao Z."/>
            <person name="Ying F."/>
            <person name="Zhai J."/>
            <person name="Zhou L."/>
            <person name="Zuber A."/>
            <person name="Denarie J."/>
            <person name="Dixon R.A."/>
            <person name="May G.D."/>
            <person name="Schwartz D.C."/>
            <person name="Rogers J."/>
            <person name="Quetier F."/>
            <person name="Town C.D."/>
            <person name="Roe B.A."/>
        </authorList>
    </citation>
    <scope>NUCLEOTIDE SEQUENCE [LARGE SCALE GENOMIC DNA]</scope>
    <source>
        <strain evidence="2">A17</strain>
        <strain evidence="3 4">cv. Jemalong A17</strain>
    </source>
</reference>
<dbReference type="HOGENOM" id="CLU_2797713_0_0_1"/>
<feature type="compositionally biased region" description="Polar residues" evidence="1">
    <location>
        <begin position="1"/>
        <end position="30"/>
    </location>
</feature>
<organism evidence="2 4">
    <name type="scientific">Medicago truncatula</name>
    <name type="common">Barrel medic</name>
    <name type="synonym">Medicago tribuloides</name>
    <dbReference type="NCBI Taxonomy" id="3880"/>
    <lineage>
        <taxon>Eukaryota</taxon>
        <taxon>Viridiplantae</taxon>
        <taxon>Streptophyta</taxon>
        <taxon>Embryophyta</taxon>
        <taxon>Tracheophyta</taxon>
        <taxon>Spermatophyta</taxon>
        <taxon>Magnoliopsida</taxon>
        <taxon>eudicotyledons</taxon>
        <taxon>Gunneridae</taxon>
        <taxon>Pentapetalae</taxon>
        <taxon>rosids</taxon>
        <taxon>fabids</taxon>
        <taxon>Fabales</taxon>
        <taxon>Fabaceae</taxon>
        <taxon>Papilionoideae</taxon>
        <taxon>50 kb inversion clade</taxon>
        <taxon>NPAAA clade</taxon>
        <taxon>Hologalegina</taxon>
        <taxon>IRL clade</taxon>
        <taxon>Trifolieae</taxon>
        <taxon>Medicago</taxon>
    </lineage>
</organism>
<dbReference type="Proteomes" id="UP000002051">
    <property type="component" value="Unassembled WGS sequence"/>
</dbReference>
<sequence length="68" mass="7438">MGITPSSKTHVDQASSTCTSTPWKCNQPKNSLEEDESAKASSHHQPVRGSFLSLLPPQMETPKKNESQ</sequence>
<dbReference type="EnsemblPlants" id="KEH41119">
    <property type="protein sequence ID" value="KEH41119"/>
    <property type="gene ID" value="MTR_1g442740"/>
</dbReference>
<dbReference type="AlphaFoldDB" id="A0A072VGE9"/>
<reference evidence="3" key="3">
    <citation type="submission" date="2015-04" db="UniProtKB">
        <authorList>
            <consortium name="EnsemblPlants"/>
        </authorList>
    </citation>
    <scope>IDENTIFICATION</scope>
    <source>
        <strain evidence="3">cv. Jemalong A17</strain>
    </source>
</reference>
<name>A0A072VGE9_MEDTR</name>
<keyword evidence="4" id="KW-1185">Reference proteome</keyword>
<reference evidence="2 4" key="2">
    <citation type="journal article" date="2014" name="BMC Genomics">
        <title>An improved genome release (version Mt4.0) for the model legume Medicago truncatula.</title>
        <authorList>
            <person name="Tang H."/>
            <person name="Krishnakumar V."/>
            <person name="Bidwell S."/>
            <person name="Rosen B."/>
            <person name="Chan A."/>
            <person name="Zhou S."/>
            <person name="Gentzbittel L."/>
            <person name="Childs K.L."/>
            <person name="Yandell M."/>
            <person name="Gundlach H."/>
            <person name="Mayer K.F."/>
            <person name="Schwartz D.C."/>
            <person name="Town C.D."/>
        </authorList>
    </citation>
    <scope>GENOME REANNOTATION</scope>
    <source>
        <strain evidence="2">A17</strain>
        <strain evidence="3 4">cv. Jemalong A17</strain>
    </source>
</reference>
<evidence type="ECO:0000256" key="1">
    <source>
        <dbReference type="SAM" id="MobiDB-lite"/>
    </source>
</evidence>
<protein>
    <submittedName>
        <fullName evidence="2 3">Uncharacterized protein</fullName>
    </submittedName>
</protein>
<gene>
    <name evidence="2" type="ordered locus">MTR_1g442740</name>
</gene>
<evidence type="ECO:0000313" key="3">
    <source>
        <dbReference type="EnsemblPlants" id="KEH41119"/>
    </source>
</evidence>
<evidence type="ECO:0000313" key="4">
    <source>
        <dbReference type="Proteomes" id="UP000002051"/>
    </source>
</evidence>
<evidence type="ECO:0000313" key="2">
    <source>
        <dbReference type="EMBL" id="KEH41119.1"/>
    </source>
</evidence>
<accession>A0A072VGE9</accession>